<dbReference type="InterPro" id="IPR007857">
    <property type="entry name" value="Arg_MeTrfase_PRMT5"/>
</dbReference>
<dbReference type="PANTHER" id="PTHR10738">
    <property type="entry name" value="PROTEIN ARGININE N-METHYLTRANSFERASE 5"/>
    <property type="match status" value="1"/>
</dbReference>
<protein>
    <recommendedName>
        <fullName evidence="4">Protein arginine N-methyltransferase</fullName>
    </recommendedName>
</protein>
<accession>A0A9W8GEJ7</accession>
<dbReference type="PIRSF" id="PIRSF015894">
    <property type="entry name" value="Skb1_MeTrfase"/>
    <property type="match status" value="1"/>
</dbReference>
<evidence type="ECO:0000259" key="9">
    <source>
        <dbReference type="Pfam" id="PF17285"/>
    </source>
</evidence>
<organism evidence="11 12">
    <name type="scientific">Coemansia spiralis</name>
    <dbReference type="NCBI Taxonomy" id="417178"/>
    <lineage>
        <taxon>Eukaryota</taxon>
        <taxon>Fungi</taxon>
        <taxon>Fungi incertae sedis</taxon>
        <taxon>Zoopagomycota</taxon>
        <taxon>Kickxellomycotina</taxon>
        <taxon>Kickxellomycetes</taxon>
        <taxon>Kickxellales</taxon>
        <taxon>Kickxellaceae</taxon>
        <taxon>Coemansia</taxon>
    </lineage>
</organism>
<evidence type="ECO:0000256" key="5">
    <source>
        <dbReference type="PIRSR" id="PIRSR015894-1"/>
    </source>
</evidence>
<dbReference type="Pfam" id="PF05185">
    <property type="entry name" value="PRMT5"/>
    <property type="match status" value="1"/>
</dbReference>
<evidence type="ECO:0000256" key="3">
    <source>
        <dbReference type="ARBA" id="ARBA00022691"/>
    </source>
</evidence>
<evidence type="ECO:0000256" key="4">
    <source>
        <dbReference type="PIRNR" id="PIRNR015894"/>
    </source>
</evidence>
<evidence type="ECO:0000259" key="8">
    <source>
        <dbReference type="Pfam" id="PF05185"/>
    </source>
</evidence>
<feature type="binding site" evidence="6">
    <location>
        <position position="295"/>
    </location>
    <ligand>
        <name>S-adenosyl-L-methionine</name>
        <dbReference type="ChEBI" id="CHEBI:59789"/>
    </ligand>
</feature>
<feature type="binding site" evidence="6">
    <location>
        <position position="360"/>
    </location>
    <ligand>
        <name>S-adenosyl-L-methionine</name>
        <dbReference type="ChEBI" id="CHEBI:59789"/>
    </ligand>
</feature>
<comment type="caution">
    <text evidence="11">The sequence shown here is derived from an EMBL/GenBank/DDBJ whole genome shotgun (WGS) entry which is preliminary data.</text>
</comment>
<evidence type="ECO:0000256" key="7">
    <source>
        <dbReference type="PIRSR" id="PIRSR015894-3"/>
    </source>
</evidence>
<dbReference type="GO" id="GO:0005634">
    <property type="term" value="C:nucleus"/>
    <property type="evidence" value="ECO:0007669"/>
    <property type="project" value="TreeGrafter"/>
</dbReference>
<dbReference type="EMBL" id="JANBTW010000004">
    <property type="protein sequence ID" value="KAJ2680596.1"/>
    <property type="molecule type" value="Genomic_DNA"/>
</dbReference>
<dbReference type="GO" id="GO:0006355">
    <property type="term" value="P:regulation of DNA-templated transcription"/>
    <property type="evidence" value="ECO:0007669"/>
    <property type="project" value="TreeGrafter"/>
</dbReference>
<feature type="binding site" evidence="6">
    <location>
        <begin position="304"/>
        <end position="305"/>
    </location>
    <ligand>
        <name>S-adenosyl-L-methionine</name>
        <dbReference type="ChEBI" id="CHEBI:59789"/>
    </ligand>
</feature>
<keyword evidence="2 4" id="KW-0808">Transferase</keyword>
<dbReference type="Proteomes" id="UP001151518">
    <property type="component" value="Unassembled WGS sequence"/>
</dbReference>
<dbReference type="Pfam" id="PF17285">
    <property type="entry name" value="PRMT5_TIM"/>
    <property type="match status" value="1"/>
</dbReference>
<reference evidence="11" key="1">
    <citation type="submission" date="2022-07" db="EMBL/GenBank/DDBJ databases">
        <title>Phylogenomic reconstructions and comparative analyses of Kickxellomycotina fungi.</title>
        <authorList>
            <person name="Reynolds N.K."/>
            <person name="Stajich J.E."/>
            <person name="Barry K."/>
            <person name="Grigoriev I.V."/>
            <person name="Crous P."/>
            <person name="Smith M.E."/>
        </authorList>
    </citation>
    <scope>NUCLEOTIDE SEQUENCE</scope>
    <source>
        <strain evidence="11">NRRL 3115</strain>
    </source>
</reference>
<dbReference type="GO" id="GO:0016274">
    <property type="term" value="F:protein-arginine N-methyltransferase activity"/>
    <property type="evidence" value="ECO:0007669"/>
    <property type="project" value="InterPro"/>
</dbReference>
<dbReference type="Gene3D" id="2.70.160.11">
    <property type="entry name" value="Hnrnp arginine n-methyltransferase1"/>
    <property type="match status" value="1"/>
</dbReference>
<dbReference type="SUPFAM" id="SSF53335">
    <property type="entry name" value="S-adenosyl-L-methionine-dependent methyltransferases"/>
    <property type="match status" value="1"/>
</dbReference>
<dbReference type="PANTHER" id="PTHR10738:SF0">
    <property type="entry name" value="PROTEIN ARGININE N-METHYLTRANSFERASE 5"/>
    <property type="match status" value="1"/>
</dbReference>
<name>A0A9W8GEJ7_9FUNG</name>
<dbReference type="Pfam" id="PF17286">
    <property type="entry name" value="PRMT5_C"/>
    <property type="match status" value="1"/>
</dbReference>
<feature type="active site" description="Proton donor/acceptor" evidence="5">
    <location>
        <position position="412"/>
    </location>
</feature>
<dbReference type="Gene3D" id="3.20.20.150">
    <property type="entry name" value="Divalent-metal-dependent TIM barrel enzymes"/>
    <property type="match status" value="1"/>
</dbReference>
<dbReference type="InterPro" id="IPR029063">
    <property type="entry name" value="SAM-dependent_MTases_sf"/>
</dbReference>
<dbReference type="AlphaFoldDB" id="A0A9W8GEJ7"/>
<dbReference type="InterPro" id="IPR035075">
    <property type="entry name" value="PRMT5"/>
</dbReference>
<keyword evidence="3 4" id="KW-0949">S-adenosyl-L-methionine</keyword>
<feature type="site" description="Critical for specifying symmetric addition of methyl groups" evidence="7">
    <location>
        <position position="298"/>
    </location>
</feature>
<feature type="binding site" evidence="6">
    <location>
        <begin position="387"/>
        <end position="388"/>
    </location>
    <ligand>
        <name>S-adenosyl-L-methionine</name>
        <dbReference type="ChEBI" id="CHEBI:59789"/>
    </ligand>
</feature>
<evidence type="ECO:0000259" key="10">
    <source>
        <dbReference type="Pfam" id="PF17286"/>
    </source>
</evidence>
<feature type="active site" description="Proton donor/acceptor" evidence="5">
    <location>
        <position position="403"/>
    </location>
</feature>
<dbReference type="GO" id="GO:0032259">
    <property type="term" value="P:methylation"/>
    <property type="evidence" value="ECO:0007669"/>
    <property type="project" value="UniProtKB-KW"/>
</dbReference>
<dbReference type="Gene3D" id="3.40.50.150">
    <property type="entry name" value="Vaccinia Virus protein VP39"/>
    <property type="match status" value="1"/>
</dbReference>
<feature type="domain" description="PRMT5 arginine-N-methyltransferase" evidence="8">
    <location>
        <begin position="269"/>
        <end position="432"/>
    </location>
</feature>
<feature type="domain" description="PRMT5 oligomerisation" evidence="10">
    <location>
        <begin position="436"/>
        <end position="614"/>
    </location>
</feature>
<dbReference type="OrthoDB" id="1368803at2759"/>
<comment type="similarity">
    <text evidence="4">Belongs to the class I-like SAM-binding methyltransferase superfamily.</text>
</comment>
<evidence type="ECO:0000313" key="12">
    <source>
        <dbReference type="Proteomes" id="UP001151518"/>
    </source>
</evidence>
<dbReference type="PROSITE" id="PS51678">
    <property type="entry name" value="SAM_MT_PRMT"/>
    <property type="match status" value="1"/>
</dbReference>
<dbReference type="InterPro" id="IPR025799">
    <property type="entry name" value="Arg_MeTrfase"/>
</dbReference>
<dbReference type="InterPro" id="IPR035248">
    <property type="entry name" value="PRMT5_C"/>
</dbReference>
<evidence type="ECO:0000256" key="1">
    <source>
        <dbReference type="ARBA" id="ARBA00022603"/>
    </source>
</evidence>
<sequence>MAKDRISIGIAPRRQVLDADDFVATDLTQSGADFAILDIVKAAGEPEAREVVCRGYFTQEQLVIKSATNAYCIIGAMAQVDWGSIGTSLTDTHGPLLDKVMEYAGYIGMKGIVASTANTSQHITGYARMLLAQLSNAGGMPVFARIQLLGPKDQAANAWECWNKVRCLCKHDPRLQLVLVLDVKPEDSIDMRQWYAEPVQIIEISTEMFISNKGNRPVLHKHHQRVMEKWMEFDVAFAVAGTNGKIAVSDCIHYLRYLAGRALELDPAEAASAEYYDILQAPLQPLMDNLDSVTYEVFEQDMSKYEAYEEAMFRAINDFHSTHNRRLVLMVVGAGRGPLVSRAIRAAQRNKADVKVYALEKNPSAFVELQRKNAMLWQNRVTLVHADMRQWEAPEMADILVSELLGSFGDNELSPECLDGAMRLLSLSGVCIPHRYTAYVAPMSSAVLFNRARGHGVEGKLETPFVVNIHAANILDEAQAVWSFEHGASSNSEQRQQHLETSDTSNIHNQRTSSSLFKIEQPSLVHGLAGYFDTELYKDVGLSIVPATHTEGMHSWFSMYFPIKQPLTVKSGDTVTVDMWRRTSGAKTWYEWAVSTSSGATSAIHNTNGHEFWIGQ</sequence>
<keyword evidence="1 4" id="KW-0489">Methyltransferase</keyword>
<gene>
    <name evidence="11" type="ORF">GGI25_000569</name>
</gene>
<dbReference type="InterPro" id="IPR035247">
    <property type="entry name" value="PRMT5_TIM"/>
</dbReference>
<dbReference type="GO" id="GO:0005829">
    <property type="term" value="C:cytosol"/>
    <property type="evidence" value="ECO:0007669"/>
    <property type="project" value="TreeGrafter"/>
</dbReference>
<evidence type="ECO:0000313" key="11">
    <source>
        <dbReference type="EMBL" id="KAJ2680596.1"/>
    </source>
</evidence>
<proteinExistence type="inferred from homology"/>
<evidence type="ECO:0000256" key="6">
    <source>
        <dbReference type="PIRSR" id="PIRSR015894-2"/>
    </source>
</evidence>
<feature type="domain" description="PRMT5 TIM barrel" evidence="9">
    <location>
        <begin position="48"/>
        <end position="258"/>
    </location>
</feature>
<dbReference type="CDD" id="cd02440">
    <property type="entry name" value="AdoMet_MTases"/>
    <property type="match status" value="1"/>
</dbReference>
<evidence type="ECO:0000256" key="2">
    <source>
        <dbReference type="ARBA" id="ARBA00022679"/>
    </source>
</evidence>